<dbReference type="AlphaFoldDB" id="B1HRZ2"/>
<accession>B1HRZ2</accession>
<evidence type="ECO:0000313" key="1">
    <source>
        <dbReference type="EMBL" id="ACA41015.1"/>
    </source>
</evidence>
<gene>
    <name evidence="1" type="ordered locus">Bsph_3527</name>
</gene>
<evidence type="ECO:0000313" key="2">
    <source>
        <dbReference type="Proteomes" id="UP000002164"/>
    </source>
</evidence>
<sequence length="178" mass="21404">MKMSGNFKEKRLLYDNSEDLYFLTYNLVLILSVLDCKNEKSSFKDYRKLVFLIPIISNEKNAQLLLNYYKNDIKPNENIIKELNRIYYDAIDTVTLVRYLLLILEKRNLIKIITEDNKVNIYLVENETIKIFIKNSKFENEKRRITEIKGKIKGLRRLNYMTFVDKFFKENGVAIWEH</sequence>
<reference evidence="1 2" key="1">
    <citation type="journal article" date="2008" name="J. Bacteriol.">
        <title>Complete genome sequence of the mosquitocidal bacterium Bacillus sphaericus C3-41 and comparison with those of closely related Bacillus species.</title>
        <authorList>
            <person name="Hu X."/>
            <person name="Fan W."/>
            <person name="Han B."/>
            <person name="Liu H."/>
            <person name="Zheng D."/>
            <person name="Li Q."/>
            <person name="Dong W."/>
            <person name="Yan J."/>
            <person name="Gao M."/>
            <person name="Berry C."/>
            <person name="Yuan Z."/>
        </authorList>
    </citation>
    <scope>NUCLEOTIDE SEQUENCE [LARGE SCALE GENOMIC DNA]</scope>
    <source>
        <strain evidence="1 2">C3-41</strain>
    </source>
</reference>
<organism evidence="1 2">
    <name type="scientific">Lysinibacillus sphaericus (strain C3-41)</name>
    <dbReference type="NCBI Taxonomy" id="444177"/>
    <lineage>
        <taxon>Bacteria</taxon>
        <taxon>Bacillati</taxon>
        <taxon>Bacillota</taxon>
        <taxon>Bacilli</taxon>
        <taxon>Bacillales</taxon>
        <taxon>Bacillaceae</taxon>
        <taxon>Lysinibacillus</taxon>
    </lineage>
</organism>
<dbReference type="HOGENOM" id="CLU_130267_0_0_9"/>
<protein>
    <submittedName>
        <fullName evidence="1">Uncharacterized protein</fullName>
    </submittedName>
</protein>
<dbReference type="KEGG" id="lsp:Bsph_3527"/>
<name>B1HRZ2_LYSSC</name>
<dbReference type="Proteomes" id="UP000002164">
    <property type="component" value="Chromosome"/>
</dbReference>
<proteinExistence type="predicted"/>
<dbReference type="EnsemblBacteria" id="ACA41015">
    <property type="protein sequence ID" value="ACA41015"/>
    <property type="gene ID" value="Bsph_3527"/>
</dbReference>
<dbReference type="EMBL" id="CP000817">
    <property type="protein sequence ID" value="ACA41015.1"/>
    <property type="molecule type" value="Genomic_DNA"/>
</dbReference>